<keyword evidence="14" id="KW-1185">Reference proteome</keyword>
<evidence type="ECO:0000256" key="5">
    <source>
        <dbReference type="ARBA" id="ARBA00022692"/>
    </source>
</evidence>
<keyword evidence="10" id="KW-0675">Receptor</keyword>
<dbReference type="GO" id="GO:0005886">
    <property type="term" value="C:plasma membrane"/>
    <property type="evidence" value="ECO:0007669"/>
    <property type="project" value="UniProtKB-SubCell"/>
</dbReference>
<name>A0AAW1LR67_POPJA</name>
<accession>A0AAW1LR67</accession>
<dbReference type="PRINTS" id="PR01609">
    <property type="entry name" value="CD36FAMILY"/>
</dbReference>
<evidence type="ECO:0000256" key="1">
    <source>
        <dbReference type="ARBA" id="ARBA00004236"/>
    </source>
</evidence>
<evidence type="ECO:0000256" key="6">
    <source>
        <dbReference type="ARBA" id="ARBA00022725"/>
    </source>
</evidence>
<dbReference type="Pfam" id="PF01130">
    <property type="entry name" value="CD36"/>
    <property type="match status" value="1"/>
</dbReference>
<evidence type="ECO:0000256" key="12">
    <source>
        <dbReference type="ARBA" id="ARBA00040645"/>
    </source>
</evidence>
<evidence type="ECO:0000256" key="8">
    <source>
        <dbReference type="ARBA" id="ARBA00023136"/>
    </source>
</evidence>
<dbReference type="PANTHER" id="PTHR11923">
    <property type="entry name" value="SCAVENGER RECEPTOR CLASS B TYPE-1 SR-B1"/>
    <property type="match status" value="1"/>
</dbReference>
<sequence>MSICGKVILVLGIIGAALFVVGFVLGFSSALDGLINRQIESSVRLENNTTQFDRWATLPFPLQFKIYAFNVVNPAEILNGAKPIVEEVGPFVYNQRRQKEDIEYDEETDSFRYTQRQMFEFDEELSALSEDTVITVLNMPLQGIFLTIEGTSTVISINEFWDNMFNNDGYFLTITARELFFEGYHFCITQNINVILRLTCNGLKAMITDSKTMTSDNEKITFSFFGHKNNSHDGLYEVSGGNKDIHTLGAILSWQEQNHLDTWNGENSTCNRIRGRDSSIYPPFNNESSSFDIFNTDLCRIVNLKANGTTEYENIEGILLKLGIDEMISDCDKRCYCIRETLDLNGERECLPVGFADMRSCTSAPILSSFPHMLWADEIYANTVIGQEPNAEKHQTFVVLEPNTGTPLQGAKRIQFNVVIRPIEGLTVTENLRHSVFPVIWVEEGFNLPDEQVQQLQDDFFAKINMLNAISYALIGVGAELSSDILSN</sequence>
<dbReference type="GO" id="GO:0007608">
    <property type="term" value="P:sensory perception of smell"/>
    <property type="evidence" value="ECO:0007669"/>
    <property type="project" value="UniProtKB-KW"/>
</dbReference>
<evidence type="ECO:0000256" key="10">
    <source>
        <dbReference type="ARBA" id="ARBA00023170"/>
    </source>
</evidence>
<keyword evidence="3" id="KW-1003">Cell membrane</keyword>
<organism evidence="13 14">
    <name type="scientific">Popillia japonica</name>
    <name type="common">Japanese beetle</name>
    <dbReference type="NCBI Taxonomy" id="7064"/>
    <lineage>
        <taxon>Eukaryota</taxon>
        <taxon>Metazoa</taxon>
        <taxon>Ecdysozoa</taxon>
        <taxon>Arthropoda</taxon>
        <taxon>Hexapoda</taxon>
        <taxon>Insecta</taxon>
        <taxon>Pterygota</taxon>
        <taxon>Neoptera</taxon>
        <taxon>Endopterygota</taxon>
        <taxon>Coleoptera</taxon>
        <taxon>Polyphaga</taxon>
        <taxon>Scarabaeiformia</taxon>
        <taxon>Scarabaeidae</taxon>
        <taxon>Rutelinae</taxon>
        <taxon>Popillia</taxon>
    </lineage>
</organism>
<protein>
    <recommendedName>
        <fullName evidence="12">Sensory neuron membrane protein 2</fullName>
    </recommendedName>
</protein>
<evidence type="ECO:0000256" key="11">
    <source>
        <dbReference type="ARBA" id="ARBA00023180"/>
    </source>
</evidence>
<evidence type="ECO:0000256" key="7">
    <source>
        <dbReference type="ARBA" id="ARBA00022989"/>
    </source>
</evidence>
<dbReference type="Proteomes" id="UP001458880">
    <property type="component" value="Unassembled WGS sequence"/>
</dbReference>
<comment type="similarity">
    <text evidence="2">Belongs to the CD36 family.</text>
</comment>
<proteinExistence type="inferred from homology"/>
<dbReference type="GO" id="GO:0005044">
    <property type="term" value="F:scavenger receptor activity"/>
    <property type="evidence" value="ECO:0007669"/>
    <property type="project" value="TreeGrafter"/>
</dbReference>
<dbReference type="GO" id="GO:0005737">
    <property type="term" value="C:cytoplasm"/>
    <property type="evidence" value="ECO:0007669"/>
    <property type="project" value="TreeGrafter"/>
</dbReference>
<reference evidence="13 14" key="1">
    <citation type="journal article" date="2024" name="BMC Genomics">
        <title>De novo assembly and annotation of Popillia japonica's genome with initial clues to its potential as an invasive pest.</title>
        <authorList>
            <person name="Cucini C."/>
            <person name="Boschi S."/>
            <person name="Funari R."/>
            <person name="Cardaioli E."/>
            <person name="Iannotti N."/>
            <person name="Marturano G."/>
            <person name="Paoli F."/>
            <person name="Bruttini M."/>
            <person name="Carapelli A."/>
            <person name="Frati F."/>
            <person name="Nardi F."/>
        </authorList>
    </citation>
    <scope>NUCLEOTIDE SEQUENCE [LARGE SCALE GENOMIC DNA]</scope>
    <source>
        <strain evidence="13">DMR45628</strain>
    </source>
</reference>
<dbReference type="AlphaFoldDB" id="A0AAW1LR67"/>
<keyword evidence="8" id="KW-0472">Membrane</keyword>
<comment type="caution">
    <text evidence="13">The sequence shown here is derived from an EMBL/GenBank/DDBJ whole genome shotgun (WGS) entry which is preliminary data.</text>
</comment>
<keyword evidence="11" id="KW-0325">Glycoprotein</keyword>
<evidence type="ECO:0000313" key="13">
    <source>
        <dbReference type="EMBL" id="KAK9736336.1"/>
    </source>
</evidence>
<comment type="subcellular location">
    <subcellularLocation>
        <location evidence="1">Cell membrane</location>
    </subcellularLocation>
</comment>
<keyword evidence="5" id="KW-0812">Transmembrane</keyword>
<dbReference type="EMBL" id="JASPKY010000115">
    <property type="protein sequence ID" value="KAK9736336.1"/>
    <property type="molecule type" value="Genomic_DNA"/>
</dbReference>
<keyword evidence="4" id="KW-0716">Sensory transduction</keyword>
<gene>
    <name evidence="13" type="ORF">QE152_g12579</name>
</gene>
<keyword evidence="7" id="KW-1133">Transmembrane helix</keyword>
<dbReference type="PANTHER" id="PTHR11923:SF109">
    <property type="entry name" value="SENSORY NEURON MEMBRANE PROTEIN 2"/>
    <property type="match status" value="1"/>
</dbReference>
<keyword evidence="6" id="KW-0552">Olfaction</keyword>
<keyword evidence="9" id="KW-1015">Disulfide bond</keyword>
<evidence type="ECO:0000256" key="9">
    <source>
        <dbReference type="ARBA" id="ARBA00023157"/>
    </source>
</evidence>
<dbReference type="InterPro" id="IPR002159">
    <property type="entry name" value="CD36_fam"/>
</dbReference>
<evidence type="ECO:0000313" key="14">
    <source>
        <dbReference type="Proteomes" id="UP001458880"/>
    </source>
</evidence>
<evidence type="ECO:0000256" key="4">
    <source>
        <dbReference type="ARBA" id="ARBA00022606"/>
    </source>
</evidence>
<evidence type="ECO:0000256" key="2">
    <source>
        <dbReference type="ARBA" id="ARBA00010532"/>
    </source>
</evidence>
<evidence type="ECO:0000256" key="3">
    <source>
        <dbReference type="ARBA" id="ARBA00022475"/>
    </source>
</evidence>